<dbReference type="SUPFAM" id="SSF161098">
    <property type="entry name" value="MetI-like"/>
    <property type="match status" value="1"/>
</dbReference>
<evidence type="ECO:0000256" key="5">
    <source>
        <dbReference type="ARBA" id="ARBA00022692"/>
    </source>
</evidence>
<feature type="transmembrane region" description="Helical" evidence="8">
    <location>
        <begin position="23"/>
        <end position="48"/>
    </location>
</feature>
<dbReference type="PANTHER" id="PTHR43357:SF4">
    <property type="entry name" value="INNER MEMBRANE ABC TRANSPORTER PERMEASE PROTEIN YDCV"/>
    <property type="match status" value="1"/>
</dbReference>
<evidence type="ECO:0000313" key="11">
    <source>
        <dbReference type="EMBL" id="RUO16370.1"/>
    </source>
</evidence>
<keyword evidence="12" id="KW-1185">Reference proteome</keyword>
<feature type="domain" description="ABC transmembrane type-1" evidence="9">
    <location>
        <begin position="79"/>
        <end position="269"/>
    </location>
</feature>
<keyword evidence="6 8" id="KW-1133">Transmembrane helix</keyword>
<evidence type="ECO:0000256" key="3">
    <source>
        <dbReference type="ARBA" id="ARBA00022475"/>
    </source>
</evidence>
<gene>
    <name evidence="10" type="ORF">EJK53_2047</name>
    <name evidence="11" type="ORF">EJK54_1618</name>
</gene>
<reference evidence="12 13" key="1">
    <citation type="submission" date="2018-12" db="EMBL/GenBank/DDBJ databases">
        <title>Persistence of Moraxella catarrhalis in Chronic Obstructive Pulmonary Disease and Regulation of the Hag/MID Adhesin.</title>
        <authorList>
            <person name="Murphy T."/>
            <person name="Zhao X."/>
            <person name="Vyas G."/>
            <person name="Aluvathingal J."/>
            <person name="Nadendla S."/>
            <person name="Tallon L."/>
            <person name="Tettelin H."/>
        </authorList>
    </citation>
    <scope>NUCLEOTIDE SEQUENCE [LARGE SCALE GENOMIC DNA]</scope>
    <source>
        <strain evidence="11 12">173P27B1</strain>
        <strain evidence="10 13">46P58B1</strain>
    </source>
</reference>
<dbReference type="Pfam" id="PF00528">
    <property type="entry name" value="BPD_transp_1"/>
    <property type="match status" value="1"/>
</dbReference>
<feature type="transmembrane region" description="Helical" evidence="8">
    <location>
        <begin position="75"/>
        <end position="102"/>
    </location>
</feature>
<feature type="transmembrane region" description="Helical" evidence="8">
    <location>
        <begin position="249"/>
        <end position="272"/>
    </location>
</feature>
<evidence type="ECO:0000313" key="10">
    <source>
        <dbReference type="EMBL" id="AZQ92932.1"/>
    </source>
</evidence>
<dbReference type="KEGG" id="mcs:DR90_236"/>
<evidence type="ECO:0000313" key="13">
    <source>
        <dbReference type="Proteomes" id="UP000280228"/>
    </source>
</evidence>
<accession>A0A3A9RTJ4</accession>
<dbReference type="RefSeq" id="WP_003657380.1">
    <property type="nucleotide sequence ID" value="NZ_CP008804.1"/>
</dbReference>
<feature type="transmembrane region" description="Helical" evidence="8">
    <location>
        <begin position="146"/>
        <end position="165"/>
    </location>
</feature>
<evidence type="ECO:0000256" key="6">
    <source>
        <dbReference type="ARBA" id="ARBA00022989"/>
    </source>
</evidence>
<keyword evidence="5 8" id="KW-0812">Transmembrane</keyword>
<dbReference type="CDD" id="cd06261">
    <property type="entry name" value="TM_PBP2"/>
    <property type="match status" value="1"/>
</dbReference>
<dbReference type="EMBL" id="RYER01000017">
    <property type="protein sequence ID" value="RUO16370.1"/>
    <property type="molecule type" value="Genomic_DNA"/>
</dbReference>
<proteinExistence type="inferred from homology"/>
<organism evidence="10 13">
    <name type="scientific">Moraxella catarrhalis</name>
    <name type="common">Branhamella catarrhalis</name>
    <dbReference type="NCBI Taxonomy" id="480"/>
    <lineage>
        <taxon>Bacteria</taxon>
        <taxon>Pseudomonadati</taxon>
        <taxon>Pseudomonadota</taxon>
        <taxon>Gammaproteobacteria</taxon>
        <taxon>Moraxellales</taxon>
        <taxon>Moraxellaceae</taxon>
        <taxon>Moraxella</taxon>
    </lineage>
</organism>
<evidence type="ECO:0000256" key="1">
    <source>
        <dbReference type="ARBA" id="ARBA00004429"/>
    </source>
</evidence>
<evidence type="ECO:0000256" key="7">
    <source>
        <dbReference type="ARBA" id="ARBA00023136"/>
    </source>
</evidence>
<dbReference type="Proteomes" id="UP000280228">
    <property type="component" value="Chromosome"/>
</dbReference>
<name>A0A3A9RTJ4_MORCA</name>
<keyword evidence="3" id="KW-1003">Cell membrane</keyword>
<dbReference type="GO" id="GO:0055085">
    <property type="term" value="P:transmembrane transport"/>
    <property type="evidence" value="ECO:0007669"/>
    <property type="project" value="InterPro"/>
</dbReference>
<dbReference type="InterPro" id="IPR000515">
    <property type="entry name" value="MetI-like"/>
</dbReference>
<dbReference type="AlphaFoldDB" id="A0A3A9RTJ4"/>
<dbReference type="Gene3D" id="1.10.3720.10">
    <property type="entry name" value="MetI-like"/>
    <property type="match status" value="1"/>
</dbReference>
<feature type="transmembrane region" description="Helical" evidence="8">
    <location>
        <begin position="114"/>
        <end position="134"/>
    </location>
</feature>
<keyword evidence="7 8" id="KW-0472">Membrane</keyword>
<keyword evidence="4" id="KW-0997">Cell inner membrane</keyword>
<dbReference type="OMA" id="YYFPKLD"/>
<dbReference type="EMBL" id="CP034662">
    <property type="protein sequence ID" value="AZQ92932.1"/>
    <property type="molecule type" value="Genomic_DNA"/>
</dbReference>
<evidence type="ECO:0000313" key="12">
    <source>
        <dbReference type="Proteomes" id="UP000268436"/>
    </source>
</evidence>
<comment type="subcellular location">
    <subcellularLocation>
        <location evidence="1">Cell inner membrane</location>
        <topology evidence="1">Multi-pass membrane protein</topology>
    </subcellularLocation>
    <subcellularLocation>
        <location evidence="8">Cell membrane</location>
        <topology evidence="8">Multi-pass membrane protein</topology>
    </subcellularLocation>
</comment>
<protein>
    <submittedName>
        <fullName evidence="10">Binding-protein-dependent transport system inner membrane component family protein</fullName>
    </submittedName>
</protein>
<keyword evidence="2 8" id="KW-0813">Transport</keyword>
<evidence type="ECO:0000256" key="4">
    <source>
        <dbReference type="ARBA" id="ARBA00022519"/>
    </source>
</evidence>
<dbReference type="GeneID" id="66586654"/>
<feature type="transmembrane region" description="Helical" evidence="8">
    <location>
        <begin position="207"/>
        <end position="229"/>
    </location>
</feature>
<dbReference type="Proteomes" id="UP000268436">
    <property type="component" value="Unassembled WGS sequence"/>
</dbReference>
<evidence type="ECO:0000259" key="9">
    <source>
        <dbReference type="PROSITE" id="PS50928"/>
    </source>
</evidence>
<dbReference type="GO" id="GO:0005886">
    <property type="term" value="C:plasma membrane"/>
    <property type="evidence" value="ECO:0007669"/>
    <property type="project" value="UniProtKB-SubCell"/>
</dbReference>
<dbReference type="InterPro" id="IPR035906">
    <property type="entry name" value="MetI-like_sf"/>
</dbReference>
<dbReference type="PROSITE" id="PS50928">
    <property type="entry name" value="ABC_TM1"/>
    <property type="match status" value="1"/>
</dbReference>
<evidence type="ECO:0000256" key="8">
    <source>
        <dbReference type="RuleBase" id="RU363032"/>
    </source>
</evidence>
<dbReference type="PANTHER" id="PTHR43357">
    <property type="entry name" value="INNER MEMBRANE ABC TRANSPORTER PERMEASE PROTEIN YDCV"/>
    <property type="match status" value="1"/>
</dbReference>
<comment type="similarity">
    <text evidence="8">Belongs to the binding-protein-dependent transport system permease family.</text>
</comment>
<sequence>MSKRLSYKNDYRLEKAPLSIKQYFHLIFLIALISLMMIPVVATGVYAVSGDWSQSILPESWTIKWLLEIWTQERFLWACFYSLVLCIGSAILSIILIFPVLLIVHTSKPQWQRWINFILILPFTVPPIVASISILDLYSGILGSKIGTTFILIGCYFTIVLPFVYRSLDNNFRAIGVKDLIESANLLGASTPQIIAYILLPNLKPGFIVAFFISIAFLIGEFVYVNILIGGHFETIQTYLFNLKNQSGHLSSAVVISYFCILIIITAFINGFSNSQIMRKK</sequence>
<evidence type="ECO:0000256" key="2">
    <source>
        <dbReference type="ARBA" id="ARBA00022448"/>
    </source>
</evidence>